<accession>A0A8J3K8Z6</accession>
<evidence type="ECO:0000313" key="1">
    <source>
        <dbReference type="EMBL" id="GIF91654.1"/>
    </source>
</evidence>
<keyword evidence="2" id="KW-1185">Reference proteome</keyword>
<sequence>MTRDVALRLPSGLTRRARAYLTAHAIRHETWSVEQHRRHWHRYDRPADAVEHLAAYHARWGGLELPPTPEYEGGPQVLDADEPSVADRLGPCFEAGNTRCSMAYGFMVDGAGRFGIVAEDNWVPLHGSVEGWVEAAALRHLADGLPAEVRIATGARIDGLPERYGLRPVPEVAGVADGWWRGKDSLLAIYRGEAQLFGNLQYQTAYLYLGIDDLTERLRLGID</sequence>
<proteinExistence type="predicted"/>
<dbReference type="AlphaFoldDB" id="A0A8J3K8Z6"/>
<gene>
    <name evidence="1" type="ORF">Cch02nite_50980</name>
</gene>
<comment type="caution">
    <text evidence="1">The sequence shown here is derived from an EMBL/GenBank/DDBJ whole genome shotgun (WGS) entry which is preliminary data.</text>
</comment>
<protein>
    <submittedName>
        <fullName evidence="1">Uncharacterized protein</fullName>
    </submittedName>
</protein>
<dbReference type="EMBL" id="BONG01000035">
    <property type="protein sequence ID" value="GIF91654.1"/>
    <property type="molecule type" value="Genomic_DNA"/>
</dbReference>
<name>A0A8J3K8Z6_9ACTN</name>
<organism evidence="1 2">
    <name type="scientific">Catellatospora chokoriensis</name>
    <dbReference type="NCBI Taxonomy" id="310353"/>
    <lineage>
        <taxon>Bacteria</taxon>
        <taxon>Bacillati</taxon>
        <taxon>Actinomycetota</taxon>
        <taxon>Actinomycetes</taxon>
        <taxon>Micromonosporales</taxon>
        <taxon>Micromonosporaceae</taxon>
        <taxon>Catellatospora</taxon>
    </lineage>
</organism>
<evidence type="ECO:0000313" key="2">
    <source>
        <dbReference type="Proteomes" id="UP000619293"/>
    </source>
</evidence>
<dbReference type="RefSeq" id="WP_191842036.1">
    <property type="nucleotide sequence ID" value="NZ_BAAALB010000017.1"/>
</dbReference>
<reference evidence="1 2" key="1">
    <citation type="submission" date="2021-01" db="EMBL/GenBank/DDBJ databases">
        <title>Whole genome shotgun sequence of Catellatospora chokoriensis NBRC 107358.</title>
        <authorList>
            <person name="Komaki H."/>
            <person name="Tamura T."/>
        </authorList>
    </citation>
    <scope>NUCLEOTIDE SEQUENCE [LARGE SCALE GENOMIC DNA]</scope>
    <source>
        <strain evidence="1 2">NBRC 107358</strain>
    </source>
</reference>
<dbReference type="Proteomes" id="UP000619293">
    <property type="component" value="Unassembled WGS sequence"/>
</dbReference>